<gene>
    <name evidence="1" type="ORF">EAH78_31350</name>
</gene>
<reference evidence="1 2" key="1">
    <citation type="journal article" date="2019" name="Environ. Microbiol.">
        <title>Species interactions and distinct microbial communities in high Arctic permafrost affected cryosols are associated with the CH4 and CO2 gas fluxes.</title>
        <authorList>
            <person name="Altshuler I."/>
            <person name="Hamel J."/>
            <person name="Turney S."/>
            <person name="Magnuson E."/>
            <person name="Levesque R."/>
            <person name="Greer C."/>
            <person name="Whyte L.G."/>
        </authorList>
    </citation>
    <scope>NUCLEOTIDE SEQUENCE [LARGE SCALE GENOMIC DNA]</scope>
    <source>
        <strain evidence="1 2">E3</strain>
    </source>
</reference>
<dbReference type="EMBL" id="RCZE01000024">
    <property type="protein sequence ID" value="TPG65765.1"/>
    <property type="molecule type" value="Genomic_DNA"/>
</dbReference>
<evidence type="ECO:0000313" key="1">
    <source>
        <dbReference type="EMBL" id="TPG65765.1"/>
    </source>
</evidence>
<comment type="caution">
    <text evidence="1">The sequence shown here is derived from an EMBL/GenBank/DDBJ whole genome shotgun (WGS) entry which is preliminary data.</text>
</comment>
<name>A0A502GW09_9PSED</name>
<dbReference type="Proteomes" id="UP000317933">
    <property type="component" value="Unassembled WGS sequence"/>
</dbReference>
<dbReference type="AlphaFoldDB" id="A0A502GW09"/>
<sequence>MSKQRKAFITIDAQGWWFHFHQNYGGWFYKPSGWVLRLIAKSPWIIVVDTFGVDDGDRVRSLNTLPRKKH</sequence>
<proteinExistence type="predicted"/>
<protein>
    <submittedName>
        <fullName evidence="1">Uncharacterized protein</fullName>
    </submittedName>
</protein>
<accession>A0A502GW09</accession>
<evidence type="ECO:0000313" key="2">
    <source>
        <dbReference type="Proteomes" id="UP000317933"/>
    </source>
</evidence>
<organism evidence="1 2">
    <name type="scientific">Pseudomonas arsenicoxydans</name>
    <dbReference type="NCBI Taxonomy" id="702115"/>
    <lineage>
        <taxon>Bacteria</taxon>
        <taxon>Pseudomonadati</taxon>
        <taxon>Pseudomonadota</taxon>
        <taxon>Gammaproteobacteria</taxon>
        <taxon>Pseudomonadales</taxon>
        <taxon>Pseudomonadaceae</taxon>
        <taxon>Pseudomonas</taxon>
    </lineage>
</organism>